<dbReference type="AlphaFoldDB" id="A0A556B1F9"/>
<dbReference type="SUPFAM" id="SSF117987">
    <property type="entry name" value="CRISPR-associated protein"/>
    <property type="match status" value="2"/>
</dbReference>
<gene>
    <name evidence="1" type="primary">cas6e</name>
    <name evidence="1" type="ORF">FOZ76_01135</name>
</gene>
<dbReference type="OrthoDB" id="9795689at2"/>
<dbReference type="NCBIfam" id="TIGR01907">
    <property type="entry name" value="casE_Cse3"/>
    <property type="match status" value="1"/>
</dbReference>
<comment type="caution">
    <text evidence="1">The sequence shown here is derived from an EMBL/GenBank/DDBJ whole genome shotgun (WGS) entry which is preliminary data.</text>
</comment>
<accession>A0A556B1F9</accession>
<dbReference type="SMART" id="SM01101">
    <property type="entry name" value="CRISPR_assoc"/>
    <property type="match status" value="1"/>
</dbReference>
<sequence length="222" mass="25267">MTTHYFSRARLVGTMRTEPQLQRWARQGEAYRDHRLVWQLFASDPAERDFLFRSERLPGGELVYYVVSARAPQGAPGLFSVQTKPYTPVLRSGEWLRFDLRANPVVSRKSENGRAVRHDVLMDAKHRSDPQSRHEAMEAAGLNWLMTRAERWGLSIDPGTVIQSGYLQHRFERKGERLSFSSLDYQGLARVEDADALARTLLHGVGRAKGFGCGLLLVKRVS</sequence>
<organism evidence="1 2">
    <name type="scientific">Verticiella sediminum</name>
    <dbReference type="NCBI Taxonomy" id="1247510"/>
    <lineage>
        <taxon>Bacteria</taxon>
        <taxon>Pseudomonadati</taxon>
        <taxon>Pseudomonadota</taxon>
        <taxon>Betaproteobacteria</taxon>
        <taxon>Burkholderiales</taxon>
        <taxon>Alcaligenaceae</taxon>
        <taxon>Verticiella</taxon>
    </lineage>
</organism>
<dbReference type="CDD" id="cd09727">
    <property type="entry name" value="Cas6_I-E"/>
    <property type="match status" value="1"/>
</dbReference>
<name>A0A556B1F9_9BURK</name>
<dbReference type="Proteomes" id="UP000318405">
    <property type="component" value="Unassembled WGS sequence"/>
</dbReference>
<dbReference type="InterPro" id="IPR010179">
    <property type="entry name" value="CRISPR-assoc_prot_Cse3"/>
</dbReference>
<dbReference type="EMBL" id="VLTJ01000002">
    <property type="protein sequence ID" value="TSH99003.1"/>
    <property type="molecule type" value="Genomic_DNA"/>
</dbReference>
<proteinExistence type="predicted"/>
<dbReference type="RefSeq" id="WP_143946281.1">
    <property type="nucleotide sequence ID" value="NZ_BAABMB010000001.1"/>
</dbReference>
<keyword evidence="2" id="KW-1185">Reference proteome</keyword>
<evidence type="ECO:0000313" key="2">
    <source>
        <dbReference type="Proteomes" id="UP000318405"/>
    </source>
</evidence>
<protein>
    <submittedName>
        <fullName evidence="1">Type I-E CRISPR-associated protein Cas6/Cse3/CasE</fullName>
    </submittedName>
</protein>
<reference evidence="1 2" key="1">
    <citation type="submission" date="2019-07" db="EMBL/GenBank/DDBJ databases">
        <title>Qingshengfaniella alkalisoli gen. nov., sp. nov., isolated from saline soil.</title>
        <authorList>
            <person name="Xu L."/>
            <person name="Huang X.-X."/>
            <person name="Sun J.-Q."/>
        </authorList>
    </citation>
    <scope>NUCLEOTIDE SEQUENCE [LARGE SCALE GENOMIC DNA]</scope>
    <source>
        <strain evidence="1 2">DSM 27279</strain>
    </source>
</reference>
<evidence type="ECO:0000313" key="1">
    <source>
        <dbReference type="EMBL" id="TSH99003.1"/>
    </source>
</evidence>
<dbReference type="Pfam" id="PF08798">
    <property type="entry name" value="CRISPR_assoc"/>
    <property type="match status" value="1"/>
</dbReference>
<dbReference type="Gene3D" id="3.30.70.1200">
    <property type="entry name" value="Crispr-associated protein, domain 1"/>
    <property type="match status" value="1"/>
</dbReference>
<dbReference type="Gene3D" id="3.30.70.1210">
    <property type="entry name" value="Crispr-associated protein, domain 2"/>
    <property type="match status" value="1"/>
</dbReference>